<reference evidence="3" key="1">
    <citation type="journal article" date="2023" name="Science">
        <title>Elucidation of the pathway for biosynthesis of saponin adjuvants from the soapbark tree.</title>
        <authorList>
            <person name="Reed J."/>
            <person name="Orme A."/>
            <person name="El-Demerdash A."/>
            <person name="Owen C."/>
            <person name="Martin L.B.B."/>
            <person name="Misra R.C."/>
            <person name="Kikuchi S."/>
            <person name="Rejzek M."/>
            <person name="Martin A.C."/>
            <person name="Harkess A."/>
            <person name="Leebens-Mack J."/>
            <person name="Louveau T."/>
            <person name="Stephenson M.J."/>
            <person name="Osbourn A."/>
        </authorList>
    </citation>
    <scope>NUCLEOTIDE SEQUENCE</scope>
    <source>
        <strain evidence="3">S10</strain>
    </source>
</reference>
<evidence type="ECO:0000313" key="4">
    <source>
        <dbReference type="Proteomes" id="UP001163823"/>
    </source>
</evidence>
<proteinExistence type="predicted"/>
<evidence type="ECO:0000313" key="3">
    <source>
        <dbReference type="EMBL" id="KAJ7975783.1"/>
    </source>
</evidence>
<comment type="caution">
    <text evidence="3">The sequence shown here is derived from an EMBL/GenBank/DDBJ whole genome shotgun (WGS) entry which is preliminary data.</text>
</comment>
<dbReference type="EMBL" id="JARAOO010000003">
    <property type="protein sequence ID" value="KAJ7975783.1"/>
    <property type="molecule type" value="Genomic_DNA"/>
</dbReference>
<keyword evidence="3" id="KW-0862">Zinc</keyword>
<keyword evidence="3" id="KW-0863">Zinc-finger</keyword>
<feature type="compositionally biased region" description="Polar residues" evidence="1">
    <location>
        <begin position="53"/>
        <end position="76"/>
    </location>
</feature>
<keyword evidence="4" id="KW-1185">Reference proteome</keyword>
<accession>A0AAD7Q6H9</accession>
<keyword evidence="3" id="KW-0479">Metal-binding</keyword>
<feature type="region of interest" description="Disordered" evidence="1">
    <location>
        <begin position="1"/>
        <end position="101"/>
    </location>
</feature>
<feature type="compositionally biased region" description="Basic and acidic residues" evidence="1">
    <location>
        <begin position="222"/>
        <end position="232"/>
    </location>
</feature>
<dbReference type="Pfam" id="PF12874">
    <property type="entry name" value="zf-met"/>
    <property type="match status" value="1"/>
</dbReference>
<feature type="region of interest" description="Disordered" evidence="1">
    <location>
        <begin position="190"/>
        <end position="246"/>
    </location>
</feature>
<dbReference type="GO" id="GO:0008270">
    <property type="term" value="F:zinc ion binding"/>
    <property type="evidence" value="ECO:0007669"/>
    <property type="project" value="UniProtKB-KW"/>
</dbReference>
<dbReference type="PANTHER" id="PTHR36332">
    <property type="entry name" value="STRESS RESPONSE PROTEIN"/>
    <property type="match status" value="1"/>
</dbReference>
<feature type="compositionally biased region" description="Basic and acidic residues" evidence="1">
    <location>
        <begin position="41"/>
        <end position="51"/>
    </location>
</feature>
<evidence type="ECO:0000256" key="1">
    <source>
        <dbReference type="SAM" id="MobiDB-lite"/>
    </source>
</evidence>
<dbReference type="InterPro" id="IPR013087">
    <property type="entry name" value="Znf_C2H2_type"/>
</dbReference>
<feature type="compositionally biased region" description="Basic and acidic residues" evidence="1">
    <location>
        <begin position="7"/>
        <end position="17"/>
    </location>
</feature>
<dbReference type="PANTHER" id="PTHR36332:SF1">
    <property type="entry name" value="STRESS RESPONSE PROTEIN"/>
    <property type="match status" value="1"/>
</dbReference>
<feature type="compositionally biased region" description="Basic residues" evidence="1">
    <location>
        <begin position="237"/>
        <end position="246"/>
    </location>
</feature>
<name>A0AAD7Q6H9_QUISA</name>
<feature type="compositionally biased region" description="Acidic residues" evidence="1">
    <location>
        <begin position="27"/>
        <end position="40"/>
    </location>
</feature>
<dbReference type="KEGG" id="qsa:O6P43_005652"/>
<feature type="domain" description="C2H2-type" evidence="2">
    <location>
        <begin position="135"/>
        <end position="160"/>
    </location>
</feature>
<dbReference type="Proteomes" id="UP001163823">
    <property type="component" value="Chromosome 3"/>
</dbReference>
<dbReference type="AlphaFoldDB" id="A0AAD7Q6H9"/>
<sequence>MIKRRFYKFEHAEKDDASDPSSSSSDSESELEAEAIEESETDAKPEVKEEVESGSTSSGYKSEDSSGNEIDVNSSGMPFYEDDAETGKERETLTDGDFSGKNGLKLLERKSKVVDDKELSPSEFPSYIFKCKSVFKCKICPRIVCLNEDTLRTHLKSKRHSRSEKLLSEGRLKSMLNSDGEIEDQETAAEMHARILAIAEQNPKKKNEGRKRQKKRSKNKKMRDNTNPEKRTLTKSPAKKRRKDEN</sequence>
<organism evidence="3 4">
    <name type="scientific">Quillaja saponaria</name>
    <name type="common">Soap bark tree</name>
    <dbReference type="NCBI Taxonomy" id="32244"/>
    <lineage>
        <taxon>Eukaryota</taxon>
        <taxon>Viridiplantae</taxon>
        <taxon>Streptophyta</taxon>
        <taxon>Embryophyta</taxon>
        <taxon>Tracheophyta</taxon>
        <taxon>Spermatophyta</taxon>
        <taxon>Magnoliopsida</taxon>
        <taxon>eudicotyledons</taxon>
        <taxon>Gunneridae</taxon>
        <taxon>Pentapetalae</taxon>
        <taxon>rosids</taxon>
        <taxon>fabids</taxon>
        <taxon>Fabales</taxon>
        <taxon>Quillajaceae</taxon>
        <taxon>Quillaja</taxon>
    </lineage>
</organism>
<feature type="compositionally biased region" description="Basic residues" evidence="1">
    <location>
        <begin position="207"/>
        <end position="221"/>
    </location>
</feature>
<protein>
    <submittedName>
        <fullName evidence="3">C2H2 type zf-met: zinc-finger protein</fullName>
    </submittedName>
</protein>
<evidence type="ECO:0000259" key="2">
    <source>
        <dbReference type="Pfam" id="PF12874"/>
    </source>
</evidence>
<gene>
    <name evidence="3" type="ORF">O6P43_005652</name>
</gene>